<dbReference type="PRINTS" id="PR01217">
    <property type="entry name" value="PRICHEXTENSN"/>
</dbReference>
<evidence type="ECO:0000313" key="4">
    <source>
        <dbReference type="Proteomes" id="UP001438707"/>
    </source>
</evidence>
<sequence length="465" mass="48262">MPIRSRPRVQDKTSYQLLLKAVCVSLLTCFWIPLASAQDGSPSSAAPDVPSQAPQPLFNLTTLELLQKQSDASTNIPHTLPLLGVPAGAPVPAVQAPSDSQPVPVSAPAGSAAIESAAPTYQANSCGSYGLDCCPTTGFPLGGSASANGQLLSQCACSGPQTCPAPPSPPPPSPPPPVPSPPPPSPPPPTTPPPPPSPSSRGTTSSSPPPASSPKALTDSTPSSSQASCFPGDAVVETPGGRRLMRDIKLGDQVLTANPYGKQAFETVFMFSHFSAERMADVSLTTQSNFSLSLTAGHYLWVTKAHESRPSIVRAGDVHVGDAAWISSTAADMTNAFVTDTIAAIAIEEKDGLYNPHTPSGCIVVNGLAALTFTHTLPSSCLWHSIVTMPARVLFTLLPLRVVAHLNHVLLSAYFAFPVHLHVSVVASAAVPFHLKRFCRLVTDLLALSTKAGAKLPFVISPASV</sequence>
<dbReference type="SMART" id="SM00306">
    <property type="entry name" value="HintN"/>
    <property type="match status" value="1"/>
</dbReference>
<dbReference type="CDD" id="cd00081">
    <property type="entry name" value="Hint"/>
    <property type="match status" value="1"/>
</dbReference>
<dbReference type="PANTHER" id="PTHR46706:SF12">
    <property type="entry name" value="PROTEIN QUA-1-RELATED"/>
    <property type="match status" value="1"/>
</dbReference>
<accession>A0AAW1R050</accession>
<dbReference type="InterPro" id="IPR001767">
    <property type="entry name" value="Hedgehog_Hint"/>
</dbReference>
<evidence type="ECO:0000313" key="3">
    <source>
        <dbReference type="EMBL" id="KAK9827107.1"/>
    </source>
</evidence>
<protein>
    <recommendedName>
        <fullName evidence="2">Hint domain-containing protein</fullName>
    </recommendedName>
</protein>
<evidence type="ECO:0000256" key="1">
    <source>
        <dbReference type="SAM" id="MobiDB-lite"/>
    </source>
</evidence>
<dbReference type="Pfam" id="PF01079">
    <property type="entry name" value="Hint"/>
    <property type="match status" value="1"/>
</dbReference>
<feature type="compositionally biased region" description="Pro residues" evidence="1">
    <location>
        <begin position="163"/>
        <end position="198"/>
    </location>
</feature>
<dbReference type="Gene3D" id="2.170.16.10">
    <property type="entry name" value="Hedgehog/Intein (Hint) domain"/>
    <property type="match status" value="1"/>
</dbReference>
<dbReference type="InterPro" id="IPR036844">
    <property type="entry name" value="Hint_dom_sf"/>
</dbReference>
<proteinExistence type="predicted"/>
<feature type="domain" description="Hint" evidence="2">
    <location>
        <begin position="227"/>
        <end position="328"/>
    </location>
</feature>
<dbReference type="Proteomes" id="UP001438707">
    <property type="component" value="Unassembled WGS sequence"/>
</dbReference>
<gene>
    <name evidence="3" type="ORF">WJX74_006674</name>
</gene>
<dbReference type="EMBL" id="JALJOS010000019">
    <property type="protein sequence ID" value="KAK9827107.1"/>
    <property type="molecule type" value="Genomic_DNA"/>
</dbReference>
<dbReference type="InterPro" id="IPR006141">
    <property type="entry name" value="Intein_N"/>
</dbReference>
<comment type="caution">
    <text evidence="3">The sequence shown here is derived from an EMBL/GenBank/DDBJ whole genome shotgun (WGS) entry which is preliminary data.</text>
</comment>
<dbReference type="GO" id="GO:0016539">
    <property type="term" value="P:intein-mediated protein splicing"/>
    <property type="evidence" value="ECO:0007669"/>
    <property type="project" value="InterPro"/>
</dbReference>
<keyword evidence="4" id="KW-1185">Reference proteome</keyword>
<organism evidence="3 4">
    <name type="scientific">Apatococcus lobatus</name>
    <dbReference type="NCBI Taxonomy" id="904363"/>
    <lineage>
        <taxon>Eukaryota</taxon>
        <taxon>Viridiplantae</taxon>
        <taxon>Chlorophyta</taxon>
        <taxon>core chlorophytes</taxon>
        <taxon>Trebouxiophyceae</taxon>
        <taxon>Chlorellales</taxon>
        <taxon>Chlorellaceae</taxon>
        <taxon>Apatococcus</taxon>
    </lineage>
</organism>
<dbReference type="PANTHER" id="PTHR46706">
    <property type="entry name" value="PROTEIN QUA-1-RELATED"/>
    <property type="match status" value="1"/>
</dbReference>
<reference evidence="3 4" key="1">
    <citation type="journal article" date="2024" name="Nat. Commun.">
        <title>Phylogenomics reveals the evolutionary origins of lichenization in chlorophyte algae.</title>
        <authorList>
            <person name="Puginier C."/>
            <person name="Libourel C."/>
            <person name="Otte J."/>
            <person name="Skaloud P."/>
            <person name="Haon M."/>
            <person name="Grisel S."/>
            <person name="Petersen M."/>
            <person name="Berrin J.G."/>
            <person name="Delaux P.M."/>
            <person name="Dal Grande F."/>
            <person name="Keller J."/>
        </authorList>
    </citation>
    <scope>NUCLEOTIDE SEQUENCE [LARGE SCALE GENOMIC DNA]</scope>
    <source>
        <strain evidence="3 4">SAG 2145</strain>
    </source>
</reference>
<dbReference type="GO" id="GO:0016540">
    <property type="term" value="P:protein autoprocessing"/>
    <property type="evidence" value="ECO:0007669"/>
    <property type="project" value="InterPro"/>
</dbReference>
<feature type="compositionally biased region" description="Polar residues" evidence="1">
    <location>
        <begin position="218"/>
        <end position="228"/>
    </location>
</feature>
<dbReference type="SUPFAM" id="SSF51294">
    <property type="entry name" value="Hedgehog/intein (Hint) domain"/>
    <property type="match status" value="1"/>
</dbReference>
<dbReference type="AlphaFoldDB" id="A0AAW1R050"/>
<dbReference type="InterPro" id="IPR003587">
    <property type="entry name" value="Hint_dom_N"/>
</dbReference>
<dbReference type="InterPro" id="IPR052140">
    <property type="entry name" value="Dev_Signal_Hedgehog-like"/>
</dbReference>
<evidence type="ECO:0000259" key="2">
    <source>
        <dbReference type="SMART" id="SM00306"/>
    </source>
</evidence>
<dbReference type="PROSITE" id="PS50817">
    <property type="entry name" value="INTEIN_N_TER"/>
    <property type="match status" value="1"/>
</dbReference>
<feature type="region of interest" description="Disordered" evidence="1">
    <location>
        <begin position="158"/>
        <end position="238"/>
    </location>
</feature>
<name>A0AAW1R050_9CHLO</name>